<dbReference type="HOGENOM" id="CLU_2135226_0_0_1"/>
<evidence type="ECO:0000313" key="1">
    <source>
        <dbReference type="EMBL" id="ELU35759.1"/>
    </source>
</evidence>
<dbReference type="EMBL" id="AFRT01005406">
    <property type="protein sequence ID" value="ELU35759.1"/>
    <property type="molecule type" value="Genomic_DNA"/>
</dbReference>
<dbReference type="Proteomes" id="UP000011668">
    <property type="component" value="Unassembled WGS sequence"/>
</dbReference>
<organism evidence="1 2">
    <name type="scientific">Thanatephorus cucumeris (strain AG1-IA)</name>
    <name type="common">Rice sheath blight fungus</name>
    <name type="synonym">Rhizoctonia solani</name>
    <dbReference type="NCBI Taxonomy" id="983506"/>
    <lineage>
        <taxon>Eukaryota</taxon>
        <taxon>Fungi</taxon>
        <taxon>Dikarya</taxon>
        <taxon>Basidiomycota</taxon>
        <taxon>Agaricomycotina</taxon>
        <taxon>Agaricomycetes</taxon>
        <taxon>Cantharellales</taxon>
        <taxon>Ceratobasidiaceae</taxon>
        <taxon>Rhizoctonia</taxon>
        <taxon>Rhizoctonia solani AG-1</taxon>
    </lineage>
</organism>
<reference evidence="1 2" key="1">
    <citation type="journal article" date="2013" name="Nat. Commun.">
        <title>The evolution and pathogenic mechanisms of the rice sheath blight pathogen.</title>
        <authorList>
            <person name="Zheng A."/>
            <person name="Lin R."/>
            <person name="Xu L."/>
            <person name="Qin P."/>
            <person name="Tang C."/>
            <person name="Ai P."/>
            <person name="Zhang D."/>
            <person name="Liu Y."/>
            <person name="Sun Z."/>
            <person name="Feng H."/>
            <person name="Wang Y."/>
            <person name="Chen Y."/>
            <person name="Liang X."/>
            <person name="Fu R."/>
            <person name="Li Q."/>
            <person name="Zhang J."/>
            <person name="Yu X."/>
            <person name="Xie Z."/>
            <person name="Ding L."/>
            <person name="Guan P."/>
            <person name="Tang J."/>
            <person name="Liang Y."/>
            <person name="Wang S."/>
            <person name="Deng Q."/>
            <person name="Li S."/>
            <person name="Zhu J."/>
            <person name="Wang L."/>
            <person name="Liu H."/>
            <person name="Li P."/>
        </authorList>
    </citation>
    <scope>NUCLEOTIDE SEQUENCE [LARGE SCALE GENOMIC DNA]</scope>
    <source>
        <strain evidence="2">AG-1 IA</strain>
    </source>
</reference>
<dbReference type="AlphaFoldDB" id="L8WHB3"/>
<accession>L8WHB3</accession>
<gene>
    <name evidence="1" type="ORF">AG1IA_10211</name>
</gene>
<proteinExistence type="predicted"/>
<protein>
    <submittedName>
        <fullName evidence="1">Uncharacterized protein</fullName>
    </submittedName>
</protein>
<evidence type="ECO:0000313" key="2">
    <source>
        <dbReference type="Proteomes" id="UP000011668"/>
    </source>
</evidence>
<comment type="caution">
    <text evidence="1">The sequence shown here is derived from an EMBL/GenBank/DDBJ whole genome shotgun (WGS) entry which is preliminary data.</text>
</comment>
<keyword evidence="2" id="KW-1185">Reference proteome</keyword>
<name>L8WHB3_THACA</name>
<sequence>MRSTSLVGNDLIQKRDKLTRSFFVAGDVCLSTNGMYPRRVTGIISRGSHSVSDWDIIQTTVSRGREAECWDKERETNDNRGGANGLVINRLGEKRISHNCVGRCPMPRLPRLY</sequence>